<gene>
    <name evidence="1" type="ORF">METZ01_LOCUS225174</name>
</gene>
<dbReference type="AlphaFoldDB" id="A0A382GAQ7"/>
<organism evidence="1">
    <name type="scientific">marine metagenome</name>
    <dbReference type="NCBI Taxonomy" id="408172"/>
    <lineage>
        <taxon>unclassified sequences</taxon>
        <taxon>metagenomes</taxon>
        <taxon>ecological metagenomes</taxon>
    </lineage>
</organism>
<accession>A0A382GAQ7</accession>
<evidence type="ECO:0000313" key="1">
    <source>
        <dbReference type="EMBL" id="SVB72320.1"/>
    </source>
</evidence>
<reference evidence="1" key="1">
    <citation type="submission" date="2018-05" db="EMBL/GenBank/DDBJ databases">
        <authorList>
            <person name="Lanie J.A."/>
            <person name="Ng W.-L."/>
            <person name="Kazmierczak K.M."/>
            <person name="Andrzejewski T.M."/>
            <person name="Davidsen T.M."/>
            <person name="Wayne K.J."/>
            <person name="Tettelin H."/>
            <person name="Glass J.I."/>
            <person name="Rusch D."/>
            <person name="Podicherti R."/>
            <person name="Tsui H.-C.T."/>
            <person name="Winkler M.E."/>
        </authorList>
    </citation>
    <scope>NUCLEOTIDE SEQUENCE</scope>
</reference>
<feature type="non-terminal residue" evidence="1">
    <location>
        <position position="45"/>
    </location>
</feature>
<sequence length="45" mass="5317">MYSLLQLTHLTLMLSESRRLNFFEPQFAQIGHARADFTNYISLNQ</sequence>
<proteinExistence type="predicted"/>
<protein>
    <submittedName>
        <fullName evidence="1">Uncharacterized protein</fullName>
    </submittedName>
</protein>
<name>A0A382GAQ7_9ZZZZ</name>
<dbReference type="EMBL" id="UINC01054513">
    <property type="protein sequence ID" value="SVB72320.1"/>
    <property type="molecule type" value="Genomic_DNA"/>
</dbReference>